<protein>
    <submittedName>
        <fullName evidence="2">HDIG domain-containing protein</fullName>
    </submittedName>
</protein>
<dbReference type="EMBL" id="JAEEGB010000053">
    <property type="protein sequence ID" value="MBI6875748.1"/>
    <property type="molecule type" value="Genomic_DNA"/>
</dbReference>
<gene>
    <name evidence="2" type="ORF">I6U51_24105</name>
</gene>
<dbReference type="InterPro" id="IPR006674">
    <property type="entry name" value="HD_domain"/>
</dbReference>
<evidence type="ECO:0000313" key="2">
    <source>
        <dbReference type="EMBL" id="MBI6875748.1"/>
    </source>
</evidence>
<accession>A0A934HYN0</accession>
<evidence type="ECO:0000313" key="3">
    <source>
        <dbReference type="Proteomes" id="UP000622687"/>
    </source>
</evidence>
<sequence length="164" mass="19330">MNFYRVKQFYWSISSKVEDKDKEFINKHLNHSELKLFYKLSKSEQKHSIKVAYDVEYTCKQQNINSSLLIKAALLHDIGKIIKKLSVIDKSIIVMADNITKGSIKRLSKIEKVNVYYNHGKLGCNILEKYSYDKNLLYLIENHHNFEIKGNKELDILRECDDKN</sequence>
<feature type="domain" description="HD" evidence="1">
    <location>
        <begin position="46"/>
        <end position="149"/>
    </location>
</feature>
<dbReference type="AlphaFoldDB" id="A0A934HYN0"/>
<organism evidence="2 3">
    <name type="scientific">Clostridium aciditolerans</name>
    <dbReference type="NCBI Taxonomy" id="339861"/>
    <lineage>
        <taxon>Bacteria</taxon>
        <taxon>Bacillati</taxon>
        <taxon>Bacillota</taxon>
        <taxon>Clostridia</taxon>
        <taxon>Eubacteriales</taxon>
        <taxon>Clostridiaceae</taxon>
        <taxon>Clostridium</taxon>
    </lineage>
</organism>
<name>A0A934HYN0_9CLOT</name>
<dbReference type="NCBIfam" id="TIGR00277">
    <property type="entry name" value="HDIG"/>
    <property type="match status" value="1"/>
</dbReference>
<dbReference type="SUPFAM" id="SSF109604">
    <property type="entry name" value="HD-domain/PDEase-like"/>
    <property type="match status" value="1"/>
</dbReference>
<comment type="caution">
    <text evidence="2">The sequence shown here is derived from an EMBL/GenBank/DDBJ whole genome shotgun (WGS) entry which is preliminary data.</text>
</comment>
<dbReference type="InterPro" id="IPR006675">
    <property type="entry name" value="HDIG_dom"/>
</dbReference>
<dbReference type="Gene3D" id="1.10.3210.10">
    <property type="entry name" value="Hypothetical protein af1432"/>
    <property type="match status" value="1"/>
</dbReference>
<reference evidence="2" key="1">
    <citation type="submission" date="2020-12" db="EMBL/GenBank/DDBJ databases">
        <title>Clostridium thailandense sp. nov., a novel acetogenic bacterium isolated from peat land soil in Thailand.</title>
        <authorList>
            <person name="Chaikitkaew S."/>
            <person name="Birkeland N.K."/>
        </authorList>
    </citation>
    <scope>NUCLEOTIDE SEQUENCE</scope>
    <source>
        <strain evidence="2">DSM 17425</strain>
    </source>
</reference>
<proteinExistence type="predicted"/>
<evidence type="ECO:0000259" key="1">
    <source>
        <dbReference type="Pfam" id="PF01966"/>
    </source>
</evidence>
<dbReference type="Proteomes" id="UP000622687">
    <property type="component" value="Unassembled WGS sequence"/>
</dbReference>
<dbReference type="Pfam" id="PF01966">
    <property type="entry name" value="HD"/>
    <property type="match status" value="1"/>
</dbReference>
<keyword evidence="3" id="KW-1185">Reference proteome</keyword>